<protein>
    <submittedName>
        <fullName evidence="2">Uncharacterized protein</fullName>
    </submittedName>
</protein>
<keyword evidence="1" id="KW-1133">Transmembrane helix</keyword>
<evidence type="ECO:0000313" key="3">
    <source>
        <dbReference type="Proteomes" id="UP001178507"/>
    </source>
</evidence>
<gene>
    <name evidence="2" type="ORF">EVOR1521_LOCUS1855</name>
</gene>
<evidence type="ECO:0000313" key="2">
    <source>
        <dbReference type="EMBL" id="CAJ1371560.1"/>
    </source>
</evidence>
<proteinExistence type="predicted"/>
<dbReference type="AlphaFoldDB" id="A0AA36HMY3"/>
<name>A0AA36HMY3_9DINO</name>
<dbReference type="Proteomes" id="UP001178507">
    <property type="component" value="Unassembled WGS sequence"/>
</dbReference>
<keyword evidence="1" id="KW-0812">Transmembrane</keyword>
<reference evidence="2" key="1">
    <citation type="submission" date="2023-08" db="EMBL/GenBank/DDBJ databases">
        <authorList>
            <person name="Chen Y."/>
            <person name="Shah S."/>
            <person name="Dougan E. K."/>
            <person name="Thang M."/>
            <person name="Chan C."/>
        </authorList>
    </citation>
    <scope>NUCLEOTIDE SEQUENCE</scope>
</reference>
<evidence type="ECO:0000256" key="1">
    <source>
        <dbReference type="SAM" id="Phobius"/>
    </source>
</evidence>
<sequence>DVLDKVQKSRLVFIHCNGGALCCALLAALGHMNISKGKEALYVDKQFDHFLKAVMVVIRGSEHRT</sequence>
<keyword evidence="3" id="KW-1185">Reference proteome</keyword>
<feature type="transmembrane region" description="Helical" evidence="1">
    <location>
        <begin position="12"/>
        <end position="29"/>
    </location>
</feature>
<keyword evidence="1" id="KW-0472">Membrane</keyword>
<accession>A0AA36HMY3</accession>
<comment type="caution">
    <text evidence="2">The sequence shown here is derived from an EMBL/GenBank/DDBJ whole genome shotgun (WGS) entry which is preliminary data.</text>
</comment>
<feature type="non-terminal residue" evidence="2">
    <location>
        <position position="1"/>
    </location>
</feature>
<dbReference type="EMBL" id="CAUJNA010000087">
    <property type="protein sequence ID" value="CAJ1371560.1"/>
    <property type="molecule type" value="Genomic_DNA"/>
</dbReference>
<organism evidence="2 3">
    <name type="scientific">Effrenium voratum</name>
    <dbReference type="NCBI Taxonomy" id="2562239"/>
    <lineage>
        <taxon>Eukaryota</taxon>
        <taxon>Sar</taxon>
        <taxon>Alveolata</taxon>
        <taxon>Dinophyceae</taxon>
        <taxon>Suessiales</taxon>
        <taxon>Symbiodiniaceae</taxon>
        <taxon>Effrenium</taxon>
    </lineage>
</organism>